<feature type="transmembrane region" description="Helical" evidence="9">
    <location>
        <begin position="76"/>
        <end position="96"/>
    </location>
</feature>
<dbReference type="AlphaFoldDB" id="A0A4D9CRP7"/>
<evidence type="ECO:0000256" key="2">
    <source>
        <dbReference type="ARBA" id="ARBA00008328"/>
    </source>
</evidence>
<dbReference type="EMBL" id="SDOX01000175">
    <property type="protein sequence ID" value="TFJ80245.1"/>
    <property type="molecule type" value="Genomic_DNA"/>
</dbReference>
<sequence length="114" mass="12518">MTWAIPTCRALGRDEYVFTSYDGLYGRTVVAAEQPGVMSTLSPPISALIAWTVICGTVIVLTNIAKVTKYIDKDNAGIAVVFTITAGICTFILWLVTWMQQWHPLLTPTLPAKE</sequence>
<keyword evidence="7" id="KW-0406">Ion transport</keyword>
<protein>
    <submittedName>
        <fullName evidence="10">Uncharacterized protein</fullName>
    </submittedName>
</protein>
<keyword evidence="11" id="KW-1185">Reference proteome</keyword>
<gene>
    <name evidence="10" type="ORF">NSK_008388</name>
</gene>
<evidence type="ECO:0000256" key="4">
    <source>
        <dbReference type="ARBA" id="ARBA00022692"/>
    </source>
</evidence>
<name>A0A4D9CRP7_9STRA</name>
<evidence type="ECO:0000256" key="1">
    <source>
        <dbReference type="ARBA" id="ARBA00004141"/>
    </source>
</evidence>
<evidence type="ECO:0000256" key="6">
    <source>
        <dbReference type="ARBA" id="ARBA00022989"/>
    </source>
</evidence>
<dbReference type="OrthoDB" id="1508846at2759"/>
<keyword evidence="4 9" id="KW-0812">Transmembrane</keyword>
<comment type="caution">
    <text evidence="10">The sequence shown here is derived from an EMBL/GenBank/DDBJ whole genome shotgun (WGS) entry which is preliminary data.</text>
</comment>
<evidence type="ECO:0000256" key="7">
    <source>
        <dbReference type="ARBA" id="ARBA00023065"/>
    </source>
</evidence>
<evidence type="ECO:0000313" key="11">
    <source>
        <dbReference type="Proteomes" id="UP000355283"/>
    </source>
</evidence>
<evidence type="ECO:0000256" key="8">
    <source>
        <dbReference type="ARBA" id="ARBA00023136"/>
    </source>
</evidence>
<dbReference type="Proteomes" id="UP000355283">
    <property type="component" value="Unassembled WGS sequence"/>
</dbReference>
<evidence type="ECO:0000256" key="5">
    <source>
        <dbReference type="ARBA" id="ARBA00022781"/>
    </source>
</evidence>
<keyword evidence="8 9" id="KW-0472">Membrane</keyword>
<keyword evidence="3" id="KW-0813">Transport</keyword>
<evidence type="ECO:0000256" key="9">
    <source>
        <dbReference type="SAM" id="Phobius"/>
    </source>
</evidence>
<dbReference type="InterPro" id="IPR008389">
    <property type="entry name" value="ATPase_V0-cplx_e1/e2_su"/>
</dbReference>
<dbReference type="GO" id="GO:0046961">
    <property type="term" value="F:proton-transporting ATPase activity, rotational mechanism"/>
    <property type="evidence" value="ECO:0007669"/>
    <property type="project" value="InterPro"/>
</dbReference>
<accession>A0A4D9CRP7</accession>
<organism evidence="10 11">
    <name type="scientific">Nannochloropsis salina CCMP1776</name>
    <dbReference type="NCBI Taxonomy" id="1027361"/>
    <lineage>
        <taxon>Eukaryota</taxon>
        <taxon>Sar</taxon>
        <taxon>Stramenopiles</taxon>
        <taxon>Ochrophyta</taxon>
        <taxon>Eustigmatophyceae</taxon>
        <taxon>Eustigmatales</taxon>
        <taxon>Monodopsidaceae</taxon>
        <taxon>Microchloropsis</taxon>
        <taxon>Microchloropsis salina</taxon>
    </lineage>
</organism>
<keyword evidence="6 9" id="KW-1133">Transmembrane helix</keyword>
<reference evidence="10 11" key="1">
    <citation type="submission" date="2019-01" db="EMBL/GenBank/DDBJ databases">
        <title>Nuclear Genome Assembly of the Microalgal Biofuel strain Nannochloropsis salina CCMP1776.</title>
        <authorList>
            <person name="Hovde B."/>
        </authorList>
    </citation>
    <scope>NUCLEOTIDE SEQUENCE [LARGE SCALE GENOMIC DNA]</scope>
    <source>
        <strain evidence="10 11">CCMP1776</strain>
    </source>
</reference>
<comment type="similarity">
    <text evidence="2">Belongs to the V-ATPase e1/e2 subunit family.</text>
</comment>
<evidence type="ECO:0000256" key="3">
    <source>
        <dbReference type="ARBA" id="ARBA00022448"/>
    </source>
</evidence>
<keyword evidence="5" id="KW-0375">Hydrogen ion transport</keyword>
<comment type="subcellular location">
    <subcellularLocation>
        <location evidence="1">Membrane</location>
        <topology evidence="1">Multi-pass membrane protein</topology>
    </subcellularLocation>
</comment>
<proteinExistence type="inferred from homology"/>
<evidence type="ECO:0000313" key="10">
    <source>
        <dbReference type="EMBL" id="TFJ80245.1"/>
    </source>
</evidence>
<dbReference type="Pfam" id="PF05493">
    <property type="entry name" value="ATP_synt_H"/>
    <property type="match status" value="1"/>
</dbReference>
<feature type="transmembrane region" description="Helical" evidence="9">
    <location>
        <begin position="45"/>
        <end position="64"/>
    </location>
</feature>
<dbReference type="GO" id="GO:0033179">
    <property type="term" value="C:proton-transporting V-type ATPase, V0 domain"/>
    <property type="evidence" value="ECO:0007669"/>
    <property type="project" value="InterPro"/>
</dbReference>